<dbReference type="Pfam" id="PF00595">
    <property type="entry name" value="PDZ"/>
    <property type="match status" value="1"/>
</dbReference>
<reference evidence="4" key="3">
    <citation type="submission" date="2015-06" db="UniProtKB">
        <authorList>
            <consortium name="EnsemblProtists"/>
        </authorList>
    </citation>
    <scope>IDENTIFICATION</scope>
</reference>
<evidence type="ECO:0000313" key="5">
    <source>
        <dbReference type="Proteomes" id="UP000011087"/>
    </source>
</evidence>
<dbReference type="EnsemblProtists" id="EKX39096">
    <property type="protein sequence ID" value="EKX39096"/>
    <property type="gene ID" value="GUITHDRAFT_154510"/>
</dbReference>
<dbReference type="PaxDb" id="55529-EKX39096"/>
<dbReference type="HOGENOM" id="CLU_2065957_0_0_1"/>
<keyword evidence="5" id="KW-1185">Reference proteome</keyword>
<dbReference type="InterPro" id="IPR036034">
    <property type="entry name" value="PDZ_sf"/>
</dbReference>
<organism evidence="3">
    <name type="scientific">Guillardia theta (strain CCMP2712)</name>
    <name type="common">Cryptophyte</name>
    <dbReference type="NCBI Taxonomy" id="905079"/>
    <lineage>
        <taxon>Eukaryota</taxon>
        <taxon>Cryptophyceae</taxon>
        <taxon>Pyrenomonadales</taxon>
        <taxon>Geminigeraceae</taxon>
        <taxon>Guillardia</taxon>
    </lineage>
</organism>
<reference evidence="5" key="2">
    <citation type="submission" date="2012-11" db="EMBL/GenBank/DDBJ databases">
        <authorList>
            <person name="Kuo A."/>
            <person name="Curtis B.A."/>
            <person name="Tanifuji G."/>
            <person name="Burki F."/>
            <person name="Gruber A."/>
            <person name="Irimia M."/>
            <person name="Maruyama S."/>
            <person name="Arias M.C."/>
            <person name="Ball S.G."/>
            <person name="Gile G.H."/>
            <person name="Hirakawa Y."/>
            <person name="Hopkins J.F."/>
            <person name="Rensing S.A."/>
            <person name="Schmutz J."/>
            <person name="Symeonidi A."/>
            <person name="Elias M."/>
            <person name="Eveleigh R.J."/>
            <person name="Herman E.K."/>
            <person name="Klute M.J."/>
            <person name="Nakayama T."/>
            <person name="Obornik M."/>
            <person name="Reyes-Prieto A."/>
            <person name="Armbrust E.V."/>
            <person name="Aves S.J."/>
            <person name="Beiko R.G."/>
            <person name="Coutinho P."/>
            <person name="Dacks J.B."/>
            <person name="Durnford D.G."/>
            <person name="Fast N.M."/>
            <person name="Green B.R."/>
            <person name="Grisdale C."/>
            <person name="Hempe F."/>
            <person name="Henrissat B."/>
            <person name="Hoppner M.P."/>
            <person name="Ishida K.-I."/>
            <person name="Kim E."/>
            <person name="Koreny L."/>
            <person name="Kroth P.G."/>
            <person name="Liu Y."/>
            <person name="Malik S.-B."/>
            <person name="Maier U.G."/>
            <person name="McRose D."/>
            <person name="Mock T."/>
            <person name="Neilson J.A."/>
            <person name="Onodera N.T."/>
            <person name="Poole A.M."/>
            <person name="Pritham E.J."/>
            <person name="Richards T.A."/>
            <person name="Rocap G."/>
            <person name="Roy S.W."/>
            <person name="Sarai C."/>
            <person name="Schaack S."/>
            <person name="Shirato S."/>
            <person name="Slamovits C.H."/>
            <person name="Spencer D.F."/>
            <person name="Suzuki S."/>
            <person name="Worden A.Z."/>
            <person name="Zauner S."/>
            <person name="Barry K."/>
            <person name="Bell C."/>
            <person name="Bharti A.K."/>
            <person name="Crow J.A."/>
            <person name="Grimwood J."/>
            <person name="Kramer R."/>
            <person name="Lindquist E."/>
            <person name="Lucas S."/>
            <person name="Salamov A."/>
            <person name="McFadden G.I."/>
            <person name="Lane C.E."/>
            <person name="Keeling P.J."/>
            <person name="Gray M.W."/>
            <person name="Grigoriev I.V."/>
            <person name="Archibald J.M."/>
        </authorList>
    </citation>
    <scope>NUCLEOTIDE SEQUENCE</scope>
    <source>
        <strain evidence="5">CCMP2712</strain>
    </source>
</reference>
<accession>L1IS50</accession>
<dbReference type="RefSeq" id="XP_005826076.1">
    <property type="nucleotide sequence ID" value="XM_005826019.1"/>
</dbReference>
<dbReference type="SUPFAM" id="SSF50156">
    <property type="entry name" value="PDZ domain-like"/>
    <property type="match status" value="1"/>
</dbReference>
<feature type="region of interest" description="Disordered" evidence="1">
    <location>
        <begin position="1"/>
        <end position="33"/>
    </location>
</feature>
<dbReference type="InterPro" id="IPR001478">
    <property type="entry name" value="PDZ"/>
</dbReference>
<dbReference type="GeneID" id="17295840"/>
<dbReference type="Proteomes" id="UP000011087">
    <property type="component" value="Unassembled WGS sequence"/>
</dbReference>
<name>L1IS50_GUITC</name>
<evidence type="ECO:0000256" key="1">
    <source>
        <dbReference type="SAM" id="MobiDB-lite"/>
    </source>
</evidence>
<dbReference type="EMBL" id="JH993042">
    <property type="protein sequence ID" value="EKX39096.1"/>
    <property type="molecule type" value="Genomic_DNA"/>
</dbReference>
<dbReference type="SMART" id="SM00228">
    <property type="entry name" value="PDZ"/>
    <property type="match status" value="1"/>
</dbReference>
<dbReference type="KEGG" id="gtt:GUITHDRAFT_154510"/>
<evidence type="ECO:0000313" key="3">
    <source>
        <dbReference type="EMBL" id="EKX39096.1"/>
    </source>
</evidence>
<reference evidence="3 5" key="1">
    <citation type="journal article" date="2012" name="Nature">
        <title>Algal genomes reveal evolutionary mosaicism and the fate of nucleomorphs.</title>
        <authorList>
            <consortium name="DOE Joint Genome Institute"/>
            <person name="Curtis B.A."/>
            <person name="Tanifuji G."/>
            <person name="Burki F."/>
            <person name="Gruber A."/>
            <person name="Irimia M."/>
            <person name="Maruyama S."/>
            <person name="Arias M.C."/>
            <person name="Ball S.G."/>
            <person name="Gile G.H."/>
            <person name="Hirakawa Y."/>
            <person name="Hopkins J.F."/>
            <person name="Kuo A."/>
            <person name="Rensing S.A."/>
            <person name="Schmutz J."/>
            <person name="Symeonidi A."/>
            <person name="Elias M."/>
            <person name="Eveleigh R.J."/>
            <person name="Herman E.K."/>
            <person name="Klute M.J."/>
            <person name="Nakayama T."/>
            <person name="Obornik M."/>
            <person name="Reyes-Prieto A."/>
            <person name="Armbrust E.V."/>
            <person name="Aves S.J."/>
            <person name="Beiko R.G."/>
            <person name="Coutinho P."/>
            <person name="Dacks J.B."/>
            <person name="Durnford D.G."/>
            <person name="Fast N.M."/>
            <person name="Green B.R."/>
            <person name="Grisdale C.J."/>
            <person name="Hempel F."/>
            <person name="Henrissat B."/>
            <person name="Hoppner M.P."/>
            <person name="Ishida K."/>
            <person name="Kim E."/>
            <person name="Koreny L."/>
            <person name="Kroth P.G."/>
            <person name="Liu Y."/>
            <person name="Malik S.B."/>
            <person name="Maier U.G."/>
            <person name="McRose D."/>
            <person name="Mock T."/>
            <person name="Neilson J.A."/>
            <person name="Onodera N.T."/>
            <person name="Poole A.M."/>
            <person name="Pritham E.J."/>
            <person name="Richards T.A."/>
            <person name="Rocap G."/>
            <person name="Roy S.W."/>
            <person name="Sarai C."/>
            <person name="Schaack S."/>
            <person name="Shirato S."/>
            <person name="Slamovits C.H."/>
            <person name="Spencer D.F."/>
            <person name="Suzuki S."/>
            <person name="Worden A.Z."/>
            <person name="Zauner S."/>
            <person name="Barry K."/>
            <person name="Bell C."/>
            <person name="Bharti A.K."/>
            <person name="Crow J.A."/>
            <person name="Grimwood J."/>
            <person name="Kramer R."/>
            <person name="Lindquist E."/>
            <person name="Lucas S."/>
            <person name="Salamov A."/>
            <person name="McFadden G.I."/>
            <person name="Lane C.E."/>
            <person name="Keeling P.J."/>
            <person name="Gray M.W."/>
            <person name="Grigoriev I.V."/>
            <person name="Archibald J.M."/>
        </authorList>
    </citation>
    <scope>NUCLEOTIDE SEQUENCE</scope>
    <source>
        <strain evidence="3 5">CCMP2712</strain>
    </source>
</reference>
<dbReference type="OrthoDB" id="438726at2759"/>
<feature type="domain" description="PDZ" evidence="2">
    <location>
        <begin position="29"/>
        <end position="77"/>
    </location>
</feature>
<protein>
    <recommendedName>
        <fullName evidence="2">PDZ domain-containing protein</fullName>
    </recommendedName>
</protein>
<evidence type="ECO:0000313" key="4">
    <source>
        <dbReference type="EnsemblProtists" id="EKX39096"/>
    </source>
</evidence>
<proteinExistence type="predicted"/>
<evidence type="ECO:0000259" key="2">
    <source>
        <dbReference type="PROSITE" id="PS50106"/>
    </source>
</evidence>
<dbReference type="Gene3D" id="2.30.42.10">
    <property type="match status" value="1"/>
</dbReference>
<dbReference type="AlphaFoldDB" id="L1IS50"/>
<feature type="compositionally biased region" description="Basic and acidic residues" evidence="1">
    <location>
        <begin position="1"/>
        <end position="26"/>
    </location>
</feature>
<dbReference type="PROSITE" id="PS50106">
    <property type="entry name" value="PDZ"/>
    <property type="match status" value="1"/>
</dbReference>
<sequence length="119" mass="12822">MGGVKEAETSDRSLNGKEEEEAERKKPPSQGGIGLAIALTSDNKIVVADVKPDSSAGRADPPIKVGDEILKIGGVDIGTSLSLVYRLIADKEDSFVTFNNRRASDGSLYKVKVFSWKRK</sequence>
<gene>
    <name evidence="3" type="ORF">GUITHDRAFT_154510</name>
</gene>